<dbReference type="AlphaFoldDB" id="L8JJ61"/>
<comment type="caution">
    <text evidence="3">The sequence shown here is derived from an EMBL/GenBank/DDBJ whole genome shotgun (WGS) entry which is preliminary data.</text>
</comment>
<reference evidence="3 4" key="1">
    <citation type="submission" date="2012-12" db="EMBL/GenBank/DDBJ databases">
        <title>Genome assembly of Fulvivirga imtechensis AK7.</title>
        <authorList>
            <person name="Nupur N."/>
            <person name="Khatri I."/>
            <person name="Kumar R."/>
            <person name="Subramanian S."/>
            <person name="Pinnaka A."/>
        </authorList>
    </citation>
    <scope>NUCLEOTIDE SEQUENCE [LARGE SCALE GENOMIC DNA]</scope>
    <source>
        <strain evidence="3 4">AK7</strain>
    </source>
</reference>
<dbReference type="EMBL" id="AMZN01000128">
    <property type="protein sequence ID" value="ELR68258.1"/>
    <property type="molecule type" value="Genomic_DNA"/>
</dbReference>
<dbReference type="Proteomes" id="UP000011135">
    <property type="component" value="Unassembled WGS sequence"/>
</dbReference>
<dbReference type="STRING" id="1237149.C900_00612"/>
<dbReference type="Pfam" id="PF13519">
    <property type="entry name" value="VWA_2"/>
    <property type="match status" value="1"/>
</dbReference>
<dbReference type="eggNOG" id="COG2304">
    <property type="taxonomic scope" value="Bacteria"/>
</dbReference>
<dbReference type="PROSITE" id="PS50234">
    <property type="entry name" value="VWFA"/>
    <property type="match status" value="1"/>
</dbReference>
<keyword evidence="4" id="KW-1185">Reference proteome</keyword>
<evidence type="ECO:0000256" key="1">
    <source>
        <dbReference type="SAM" id="SignalP"/>
    </source>
</evidence>
<feature type="domain" description="VWFA" evidence="2">
    <location>
        <begin position="31"/>
        <end position="215"/>
    </location>
</feature>
<dbReference type="InterPro" id="IPR036465">
    <property type="entry name" value="vWFA_dom_sf"/>
</dbReference>
<evidence type="ECO:0000259" key="2">
    <source>
        <dbReference type="PROSITE" id="PS50234"/>
    </source>
</evidence>
<protein>
    <recommendedName>
        <fullName evidence="2">VWFA domain-containing protein</fullName>
    </recommendedName>
</protein>
<dbReference type="InterPro" id="IPR002035">
    <property type="entry name" value="VWF_A"/>
</dbReference>
<accession>L8JJ61</accession>
<organism evidence="3 4">
    <name type="scientific">Fulvivirga imtechensis AK7</name>
    <dbReference type="NCBI Taxonomy" id="1237149"/>
    <lineage>
        <taxon>Bacteria</taxon>
        <taxon>Pseudomonadati</taxon>
        <taxon>Bacteroidota</taxon>
        <taxon>Cytophagia</taxon>
        <taxon>Cytophagales</taxon>
        <taxon>Fulvivirgaceae</taxon>
        <taxon>Fulvivirga</taxon>
    </lineage>
</organism>
<name>L8JJ61_9BACT</name>
<sequence>MVYKIIILFTLLCVTTAQAQRVQQTLPSKTRILFLLDGSGSMLAGWGNTNRITAAKELLTELVDSLKSNDQLELALRAYGHLYRRHSQNCRDTRLEVGFGKNNHDQIINKLKMIDPKGTTPIAYSLEQSANDFPSAPGYRNIIIIITDGIESCDGDPCAVSLALQKKGIFLKPFIIGIGMGKEYKDQFKCIGEYYDAKDIQSFQKALSKAVSTTLDKTTASVELLDINNAPKETNVNVSFVNNFTKEPAFDFVHYRDTQGRPDSVVLDPVLTYDVVVNTLPPVIKRNVNLTPGKHNVITIKSPQGGLSIKQRGATAYGSGVKALIRQKNSAHLVHAHDINTNQQYLVGEYDIEVLTIPRRHFKNISVEQDKTTSISLPDPGILNINNSAAGYGSIYEIKPSGEQEWVYNLPHDQSRVTLAIQPGNYKIVFRVDRAPGSKYTAIKTVTIEEGRSVVVKLFD</sequence>
<keyword evidence="1" id="KW-0732">Signal</keyword>
<dbReference type="Gene3D" id="3.40.50.410">
    <property type="entry name" value="von Willebrand factor, type A domain"/>
    <property type="match status" value="1"/>
</dbReference>
<gene>
    <name evidence="3" type="ORF">C900_00612</name>
</gene>
<evidence type="ECO:0000313" key="4">
    <source>
        <dbReference type="Proteomes" id="UP000011135"/>
    </source>
</evidence>
<proteinExistence type="predicted"/>
<feature type="signal peptide" evidence="1">
    <location>
        <begin position="1"/>
        <end position="19"/>
    </location>
</feature>
<dbReference type="SMART" id="SM00327">
    <property type="entry name" value="VWA"/>
    <property type="match status" value="1"/>
</dbReference>
<evidence type="ECO:0000313" key="3">
    <source>
        <dbReference type="EMBL" id="ELR68258.1"/>
    </source>
</evidence>
<feature type="chain" id="PRO_5003993082" description="VWFA domain-containing protein" evidence="1">
    <location>
        <begin position="20"/>
        <end position="460"/>
    </location>
</feature>
<dbReference type="SUPFAM" id="SSF53300">
    <property type="entry name" value="vWA-like"/>
    <property type="match status" value="1"/>
</dbReference>